<sequence length="74" mass="8129">MSYKQNHAVFSMASSKPFDLKLSTKVKLPYQSSLESTYADLSHIGIGDLVCVFIYRIFDGVNFLSHASPVVGAT</sequence>
<dbReference type="EMBL" id="CCYD01001579">
    <property type="protein sequence ID" value="CEG45481.1"/>
    <property type="molecule type" value="Genomic_DNA"/>
</dbReference>
<accession>A0A0P1AW67</accession>
<dbReference type="Proteomes" id="UP000054928">
    <property type="component" value="Unassembled WGS sequence"/>
</dbReference>
<dbReference type="AlphaFoldDB" id="A0A0P1AW67"/>
<evidence type="ECO:0000313" key="2">
    <source>
        <dbReference type="Proteomes" id="UP000054928"/>
    </source>
</evidence>
<name>A0A0P1AW67_PLAHL</name>
<evidence type="ECO:0000313" key="1">
    <source>
        <dbReference type="EMBL" id="CEG45481.1"/>
    </source>
</evidence>
<dbReference type="RefSeq" id="XP_024581850.1">
    <property type="nucleotide sequence ID" value="XM_024716231.1"/>
</dbReference>
<dbReference type="GeneID" id="36396828"/>
<keyword evidence="2" id="KW-1185">Reference proteome</keyword>
<proteinExistence type="predicted"/>
<protein>
    <submittedName>
        <fullName evidence="1">Uncharacterized protein</fullName>
    </submittedName>
</protein>
<organism evidence="1 2">
    <name type="scientific">Plasmopara halstedii</name>
    <name type="common">Downy mildew of sunflower</name>
    <dbReference type="NCBI Taxonomy" id="4781"/>
    <lineage>
        <taxon>Eukaryota</taxon>
        <taxon>Sar</taxon>
        <taxon>Stramenopiles</taxon>
        <taxon>Oomycota</taxon>
        <taxon>Peronosporomycetes</taxon>
        <taxon>Peronosporales</taxon>
        <taxon>Peronosporaceae</taxon>
        <taxon>Plasmopara</taxon>
    </lineage>
</organism>
<reference evidence="2" key="1">
    <citation type="submission" date="2014-09" db="EMBL/GenBank/DDBJ databases">
        <authorList>
            <person name="Sharma Rahul"/>
            <person name="Thines Marco"/>
        </authorList>
    </citation>
    <scope>NUCLEOTIDE SEQUENCE [LARGE SCALE GENOMIC DNA]</scope>
</reference>